<dbReference type="SUPFAM" id="SSF58104">
    <property type="entry name" value="Methyl-accepting chemotaxis protein (MCP) signaling domain"/>
    <property type="match status" value="1"/>
</dbReference>
<evidence type="ECO:0000313" key="2">
    <source>
        <dbReference type="EMBL" id="KON89779.1"/>
    </source>
</evidence>
<accession>A0A0M0GIV4</accession>
<dbReference type="OrthoDB" id="2353585at2"/>
<feature type="region of interest" description="Disordered" evidence="1">
    <location>
        <begin position="106"/>
        <end position="126"/>
    </location>
</feature>
<dbReference type="AlphaFoldDB" id="A0A0M0GIV4"/>
<dbReference type="RefSeq" id="WP_053437143.1">
    <property type="nucleotide sequence ID" value="NZ_LGUF01000007.1"/>
</dbReference>
<reference evidence="3" key="1">
    <citation type="submission" date="2015-07" db="EMBL/GenBank/DDBJ databases">
        <title>Fjat-10036 dsm4.</title>
        <authorList>
            <person name="Liu B."/>
            <person name="Wang J."/>
            <person name="Zhu Y."/>
            <person name="Liu G."/>
            <person name="Chen Q."/>
            <person name="Chen Z."/>
            <person name="Lan J."/>
            <person name="Che J."/>
            <person name="Ge C."/>
            <person name="Shi H."/>
            <person name="Pan Z."/>
            <person name="Liu X."/>
        </authorList>
    </citation>
    <scope>NUCLEOTIDE SEQUENCE [LARGE SCALE GENOMIC DNA]</scope>
    <source>
        <strain evidence="3">DSM 4</strain>
    </source>
</reference>
<organism evidence="2 3">
    <name type="scientific">Sporosarcina globispora</name>
    <name type="common">Bacillus globisporus</name>
    <dbReference type="NCBI Taxonomy" id="1459"/>
    <lineage>
        <taxon>Bacteria</taxon>
        <taxon>Bacillati</taxon>
        <taxon>Bacillota</taxon>
        <taxon>Bacilli</taxon>
        <taxon>Bacillales</taxon>
        <taxon>Caryophanaceae</taxon>
        <taxon>Sporosarcina</taxon>
    </lineage>
</organism>
<evidence type="ECO:0000313" key="3">
    <source>
        <dbReference type="Proteomes" id="UP000037109"/>
    </source>
</evidence>
<proteinExistence type="predicted"/>
<evidence type="ECO:0000256" key="1">
    <source>
        <dbReference type="SAM" id="MobiDB-lite"/>
    </source>
</evidence>
<dbReference type="EMBL" id="LGUF01000007">
    <property type="protein sequence ID" value="KON89779.1"/>
    <property type="molecule type" value="Genomic_DNA"/>
</dbReference>
<dbReference type="PATRIC" id="fig|1459.3.peg.5528"/>
<dbReference type="Proteomes" id="UP000037109">
    <property type="component" value="Unassembled WGS sequence"/>
</dbReference>
<sequence length="126" mass="13863">MGKSLFWKGVLYGALAGGALSLLDKSTRETVFENCRKTSSNVGYYLKHPSEAVNQVKDVSNKVKTAIDQVSEDVAFITGTVEEIREMAPEVTQIVQNTKQAFSDIKLKGSSELPEKSDEDSVRIPH</sequence>
<dbReference type="Gene3D" id="1.10.287.950">
    <property type="entry name" value="Methyl-accepting chemotaxis protein"/>
    <property type="match status" value="1"/>
</dbReference>
<gene>
    <name evidence="2" type="ORF">AF332_25175</name>
</gene>
<keyword evidence="3" id="KW-1185">Reference proteome</keyword>
<evidence type="ECO:0008006" key="4">
    <source>
        <dbReference type="Google" id="ProtNLM"/>
    </source>
</evidence>
<name>A0A0M0GIV4_SPOGL</name>
<dbReference type="STRING" id="1459.AF332_25175"/>
<comment type="caution">
    <text evidence="2">The sequence shown here is derived from an EMBL/GenBank/DDBJ whole genome shotgun (WGS) entry which is preliminary data.</text>
</comment>
<protein>
    <recommendedName>
        <fullName evidence="4">Gas vesicle protein</fullName>
    </recommendedName>
</protein>